<dbReference type="CDD" id="cd06850">
    <property type="entry name" value="biotinyl_domain"/>
    <property type="match status" value="1"/>
</dbReference>
<sequence>MAEQQIVSPLPGIFYRSPSPDEPPFVEDGGSIEAGATVGLVEVMKQFTEIKAEAAGSDIRFEVDDEGMVNPGDVIAVVQG</sequence>
<dbReference type="STRING" id="1184609.KILIM_015_00710"/>
<feature type="domain" description="Lipoyl-binding" evidence="3">
    <location>
        <begin position="5"/>
        <end position="77"/>
    </location>
</feature>
<keyword evidence="5" id="KW-1185">Reference proteome</keyword>
<accession>K6W740</accession>
<protein>
    <recommendedName>
        <fullName evidence="1">Biotin carboxyl carrier protein of acetyl-CoA carboxylase</fullName>
    </recommendedName>
</protein>
<dbReference type="PRINTS" id="PR01071">
    <property type="entry name" value="ACOABIOTINCC"/>
</dbReference>
<dbReference type="GO" id="GO:0006633">
    <property type="term" value="P:fatty acid biosynthetic process"/>
    <property type="evidence" value="ECO:0007669"/>
    <property type="project" value="UniProtKB-UniPathway"/>
</dbReference>
<dbReference type="SUPFAM" id="SSF51230">
    <property type="entry name" value="Single hybrid motif"/>
    <property type="match status" value="1"/>
</dbReference>
<name>K6W740_9MICO</name>
<keyword evidence="1" id="KW-0275">Fatty acid biosynthesis</keyword>
<gene>
    <name evidence="4" type="primary">accB</name>
    <name evidence="4" type="ORF">KILIM_015_00710</name>
</gene>
<dbReference type="Gene3D" id="2.40.50.100">
    <property type="match status" value="1"/>
</dbReference>
<dbReference type="eggNOG" id="COG0511">
    <property type="taxonomic scope" value="Bacteria"/>
</dbReference>
<dbReference type="GO" id="GO:0003989">
    <property type="term" value="F:acetyl-CoA carboxylase activity"/>
    <property type="evidence" value="ECO:0007669"/>
    <property type="project" value="InterPro"/>
</dbReference>
<evidence type="ECO:0000313" key="5">
    <source>
        <dbReference type="Proteomes" id="UP000008366"/>
    </source>
</evidence>
<dbReference type="GO" id="GO:0009317">
    <property type="term" value="C:acetyl-CoA carboxylase complex"/>
    <property type="evidence" value="ECO:0007669"/>
    <property type="project" value="InterPro"/>
</dbReference>
<dbReference type="InterPro" id="IPR001249">
    <property type="entry name" value="AcCoA_biotinCC"/>
</dbReference>
<comment type="pathway">
    <text evidence="1">Lipid metabolism; fatty acid biosynthesis.</text>
</comment>
<feature type="region of interest" description="Disordered" evidence="2">
    <location>
        <begin position="1"/>
        <end position="24"/>
    </location>
</feature>
<keyword evidence="1" id="KW-0276">Fatty acid metabolism</keyword>
<evidence type="ECO:0000256" key="2">
    <source>
        <dbReference type="SAM" id="MobiDB-lite"/>
    </source>
</evidence>
<comment type="caution">
    <text evidence="4">The sequence shown here is derived from an EMBL/GenBank/DDBJ whole genome shotgun (WGS) entry which is preliminary data.</text>
</comment>
<dbReference type="AlphaFoldDB" id="K6W740"/>
<dbReference type="UniPathway" id="UPA00094"/>
<dbReference type="RefSeq" id="WP_006591542.1">
    <property type="nucleotide sequence ID" value="NZ_BAHD01000015.1"/>
</dbReference>
<comment type="function">
    <text evidence="1">This protein is a component of the acetyl coenzyme A carboxylase complex; first, biotin carboxylase catalyzes the carboxylation of the carrier protein and then the transcarboxylase transfers the carboxyl group to form malonyl-CoA.</text>
</comment>
<dbReference type="EMBL" id="BAHD01000015">
    <property type="protein sequence ID" value="GAB95010.1"/>
    <property type="molecule type" value="Genomic_DNA"/>
</dbReference>
<dbReference type="Pfam" id="PF00364">
    <property type="entry name" value="Biotin_lipoyl"/>
    <property type="match status" value="1"/>
</dbReference>
<evidence type="ECO:0000259" key="3">
    <source>
        <dbReference type="Pfam" id="PF00364"/>
    </source>
</evidence>
<evidence type="ECO:0000313" key="4">
    <source>
        <dbReference type="EMBL" id="GAB95010.1"/>
    </source>
</evidence>
<keyword evidence="1" id="KW-0443">Lipid metabolism</keyword>
<evidence type="ECO:0000256" key="1">
    <source>
        <dbReference type="RuleBase" id="RU364072"/>
    </source>
</evidence>
<keyword evidence="1" id="KW-0092">Biotin</keyword>
<proteinExistence type="predicted"/>
<keyword evidence="1" id="KW-0444">Lipid biosynthesis</keyword>
<dbReference type="InterPro" id="IPR011053">
    <property type="entry name" value="Single_hybrid_motif"/>
</dbReference>
<organism evidence="4 5">
    <name type="scientific">Kineosphaera limosa NBRC 100340</name>
    <dbReference type="NCBI Taxonomy" id="1184609"/>
    <lineage>
        <taxon>Bacteria</taxon>
        <taxon>Bacillati</taxon>
        <taxon>Actinomycetota</taxon>
        <taxon>Actinomycetes</taxon>
        <taxon>Micrococcales</taxon>
        <taxon>Dermatophilaceae</taxon>
        <taxon>Kineosphaera</taxon>
    </lineage>
</organism>
<reference evidence="4 5" key="1">
    <citation type="submission" date="2012-08" db="EMBL/GenBank/DDBJ databases">
        <title>Whole genome shotgun sequence of Kineosphaera limosa NBRC 100340.</title>
        <authorList>
            <person name="Yoshida I."/>
            <person name="Isaki S."/>
            <person name="Hosoyama A."/>
            <person name="Tsuchikane K."/>
            <person name="Katsumata H."/>
            <person name="Ando Y."/>
            <person name="Ohji S."/>
            <person name="Hamada M."/>
            <person name="Tamura T."/>
            <person name="Yamazoe A."/>
            <person name="Yamazaki S."/>
            <person name="Fujita N."/>
        </authorList>
    </citation>
    <scope>NUCLEOTIDE SEQUENCE [LARGE SCALE GENOMIC DNA]</scope>
    <source>
        <strain evidence="4 5">NBRC 100340</strain>
    </source>
</reference>
<dbReference type="InterPro" id="IPR000089">
    <property type="entry name" value="Biotin_lipoyl"/>
</dbReference>
<dbReference type="OrthoDB" id="9811735at2"/>
<dbReference type="NCBIfam" id="NF005457">
    <property type="entry name" value="PRK07051.1"/>
    <property type="match status" value="1"/>
</dbReference>
<dbReference type="Proteomes" id="UP000008366">
    <property type="component" value="Unassembled WGS sequence"/>
</dbReference>